<feature type="binding site" evidence="12">
    <location>
        <position position="12"/>
    </location>
    <ligand>
        <name>Mg(2+)</name>
        <dbReference type="ChEBI" id="CHEBI:18420"/>
        <label>1</label>
    </ligand>
</feature>
<keyword evidence="13" id="KW-0378">Hydrolase</keyword>
<comment type="similarity">
    <text evidence="3">Belongs to the eukaryotic PMM family.</text>
</comment>
<evidence type="ECO:0000256" key="10">
    <source>
        <dbReference type="PIRSR" id="PIRSR605002-1"/>
    </source>
</evidence>
<evidence type="ECO:0000313" key="14">
    <source>
        <dbReference type="Proteomes" id="UP000263014"/>
    </source>
</evidence>
<evidence type="ECO:0000256" key="4">
    <source>
        <dbReference type="ARBA" id="ARBA00011738"/>
    </source>
</evidence>
<accession>A0A374P8S1</accession>
<proteinExistence type="inferred from homology"/>
<evidence type="ECO:0000256" key="2">
    <source>
        <dbReference type="ARBA" id="ARBA00004699"/>
    </source>
</evidence>
<dbReference type="GO" id="GO:0009298">
    <property type="term" value="P:GDP-mannose biosynthetic process"/>
    <property type="evidence" value="ECO:0007669"/>
    <property type="project" value="UniProtKB-UniPathway"/>
</dbReference>
<evidence type="ECO:0000256" key="1">
    <source>
        <dbReference type="ARBA" id="ARBA00004496"/>
    </source>
</evidence>
<dbReference type="EMBL" id="QSON01000006">
    <property type="protein sequence ID" value="RGJ03761.1"/>
    <property type="molecule type" value="Genomic_DNA"/>
</dbReference>
<dbReference type="Proteomes" id="UP000263014">
    <property type="component" value="Unassembled WGS sequence"/>
</dbReference>
<evidence type="ECO:0000256" key="8">
    <source>
        <dbReference type="ARBA" id="ARBA00022842"/>
    </source>
</evidence>
<organism evidence="13 14">
    <name type="scientific">Hungatella hathewayi</name>
    <dbReference type="NCBI Taxonomy" id="154046"/>
    <lineage>
        <taxon>Bacteria</taxon>
        <taxon>Bacillati</taxon>
        <taxon>Bacillota</taxon>
        <taxon>Clostridia</taxon>
        <taxon>Lachnospirales</taxon>
        <taxon>Lachnospiraceae</taxon>
        <taxon>Hungatella</taxon>
    </lineage>
</organism>
<dbReference type="UniPathway" id="UPA00126">
    <property type="reaction ID" value="UER00424"/>
</dbReference>
<feature type="active site" description="Proton donor/acceptor" evidence="10">
    <location>
        <position position="14"/>
    </location>
</feature>
<keyword evidence="8 12" id="KW-0460">Magnesium</keyword>
<dbReference type="InterPro" id="IPR006379">
    <property type="entry name" value="HAD-SF_hydro_IIB"/>
</dbReference>
<dbReference type="SUPFAM" id="SSF56784">
    <property type="entry name" value="HAD-like"/>
    <property type="match status" value="1"/>
</dbReference>
<feature type="binding site" evidence="12">
    <location>
        <position position="14"/>
    </location>
    <ligand>
        <name>Mg(2+)</name>
        <dbReference type="ChEBI" id="CHEBI:18420"/>
        <label>1</label>
    </ligand>
</feature>
<feature type="binding site" evidence="11">
    <location>
        <position position="176"/>
    </location>
    <ligand>
        <name>alpha-D-mannose 1-phosphate</name>
        <dbReference type="ChEBI" id="CHEBI:58409"/>
    </ligand>
</feature>
<dbReference type="InterPro" id="IPR023214">
    <property type="entry name" value="HAD_sf"/>
</dbReference>
<feature type="binding site" evidence="11">
    <location>
        <position position="174"/>
    </location>
    <ligand>
        <name>alpha-D-mannose 1-phosphate</name>
        <dbReference type="ChEBI" id="CHEBI:58409"/>
    </ligand>
</feature>
<feature type="binding site" evidence="12">
    <location>
        <position position="219"/>
    </location>
    <ligand>
        <name>Mg(2+)</name>
        <dbReference type="ChEBI" id="CHEBI:18420"/>
        <label>1</label>
    </ligand>
</feature>
<comment type="subunit">
    <text evidence="4">Homodimer.</text>
</comment>
<dbReference type="GO" id="GO:0046872">
    <property type="term" value="F:metal ion binding"/>
    <property type="evidence" value="ECO:0007669"/>
    <property type="project" value="UniProtKB-KW"/>
</dbReference>
<comment type="pathway">
    <text evidence="2">Nucleotide-sugar biosynthesis; GDP-alpha-D-mannose biosynthesis; alpha-D-mannose 1-phosphate from D-fructose 6-phosphate: step 2/2.</text>
</comment>
<name>A0A374P8S1_9FIRM</name>
<dbReference type="GO" id="GO:0005737">
    <property type="term" value="C:cytoplasm"/>
    <property type="evidence" value="ECO:0007669"/>
    <property type="project" value="UniProtKB-SubCell"/>
</dbReference>
<dbReference type="GO" id="GO:0004615">
    <property type="term" value="F:phosphomannomutase activity"/>
    <property type="evidence" value="ECO:0007669"/>
    <property type="project" value="UniProtKB-EC"/>
</dbReference>
<dbReference type="NCBIfam" id="TIGR01484">
    <property type="entry name" value="HAD-SF-IIB"/>
    <property type="match status" value="1"/>
</dbReference>
<evidence type="ECO:0000256" key="5">
    <source>
        <dbReference type="ARBA" id="ARBA00012730"/>
    </source>
</evidence>
<feature type="binding site" evidence="12">
    <location>
        <position position="207"/>
    </location>
    <ligand>
        <name>Mg(2+)</name>
        <dbReference type="ChEBI" id="CHEBI:18420"/>
        <label>1</label>
    </ligand>
</feature>
<evidence type="ECO:0000256" key="6">
    <source>
        <dbReference type="ARBA" id="ARBA00022490"/>
    </source>
</evidence>
<evidence type="ECO:0000256" key="7">
    <source>
        <dbReference type="ARBA" id="ARBA00022723"/>
    </source>
</evidence>
<keyword evidence="7 12" id="KW-0479">Metal-binding</keyword>
<dbReference type="GO" id="GO:0016791">
    <property type="term" value="F:phosphatase activity"/>
    <property type="evidence" value="ECO:0007669"/>
    <property type="project" value="UniProtKB-ARBA"/>
</dbReference>
<reference evidence="13 14" key="1">
    <citation type="submission" date="2018-08" db="EMBL/GenBank/DDBJ databases">
        <title>A genome reference for cultivated species of the human gut microbiota.</title>
        <authorList>
            <person name="Zou Y."/>
            <person name="Xue W."/>
            <person name="Luo G."/>
        </authorList>
    </citation>
    <scope>NUCLEOTIDE SEQUENCE [LARGE SCALE GENOMIC DNA]</scope>
    <source>
        <strain evidence="13 14">TM09-12</strain>
    </source>
</reference>
<dbReference type="RefSeq" id="WP_117633356.1">
    <property type="nucleotide sequence ID" value="NZ_QSON01000006.1"/>
</dbReference>
<dbReference type="Gene3D" id="3.40.50.1000">
    <property type="entry name" value="HAD superfamily/HAD-like"/>
    <property type="match status" value="1"/>
</dbReference>
<gene>
    <name evidence="13" type="ORF">DXD79_15395</name>
</gene>
<dbReference type="InterPro" id="IPR036412">
    <property type="entry name" value="HAD-like_sf"/>
</dbReference>
<keyword evidence="9" id="KW-0413">Isomerase</keyword>
<feature type="active site" description="Nucleophile" evidence="10">
    <location>
        <position position="12"/>
    </location>
</feature>
<dbReference type="Pfam" id="PF03332">
    <property type="entry name" value="PMM"/>
    <property type="match status" value="1"/>
</dbReference>
<comment type="subcellular location">
    <subcellularLocation>
        <location evidence="1">Cytoplasm</location>
    </subcellularLocation>
</comment>
<evidence type="ECO:0000256" key="9">
    <source>
        <dbReference type="ARBA" id="ARBA00023235"/>
    </source>
</evidence>
<evidence type="ECO:0000256" key="12">
    <source>
        <dbReference type="PIRSR" id="PIRSR605002-3"/>
    </source>
</evidence>
<dbReference type="InterPro" id="IPR043169">
    <property type="entry name" value="PMM_cap"/>
</dbReference>
<sequence length="242" mass="27603">MSPHATKVLAFDLDGTLTQHKSPLSPEYRELLCQLGKRYTLLMVGAGSCVRIFKQMRRFPIKIIGNYGMQYATVKEDAPHNRIVLERDNRVDVDHALAVRRADTLRRKLGCSSYQGDTIEIHESGMLTFPILGTAASIKDKLSYDPDRTRRREVYSQVVDLFPEYKVYVGGSSSFDIVPHPYAKLYALDLYCKAEGLTHEDILYFGDDYGLGGNDEDIYLSDVPFQCIDDYRTIPEYLKQLI</sequence>
<evidence type="ECO:0000256" key="3">
    <source>
        <dbReference type="ARBA" id="ARBA00009736"/>
    </source>
</evidence>
<evidence type="ECO:0000313" key="13">
    <source>
        <dbReference type="EMBL" id="RGJ03761.1"/>
    </source>
</evidence>
<comment type="cofactor">
    <cofactor evidence="12">
        <name>Mg(2+)</name>
        <dbReference type="ChEBI" id="CHEBI:18420"/>
    </cofactor>
</comment>
<dbReference type="InterPro" id="IPR005002">
    <property type="entry name" value="PMM"/>
</dbReference>
<dbReference type="Gene3D" id="3.30.1240.20">
    <property type="match status" value="1"/>
</dbReference>
<evidence type="ECO:0000256" key="11">
    <source>
        <dbReference type="PIRSR" id="PIRSR605002-2"/>
    </source>
</evidence>
<protein>
    <recommendedName>
        <fullName evidence="5">phosphomannomutase</fullName>
        <ecNumber evidence="5">5.4.2.8</ecNumber>
    </recommendedName>
</protein>
<comment type="caution">
    <text evidence="13">The sequence shown here is derived from an EMBL/GenBank/DDBJ whole genome shotgun (WGS) entry which is preliminary data.</text>
</comment>
<keyword evidence="6" id="KW-0963">Cytoplasm</keyword>
<dbReference type="EC" id="5.4.2.8" evidence="5"/>
<dbReference type="AlphaFoldDB" id="A0A374P8S1"/>